<sequence>MNREESFLDHLETMKGVICNLQEGAEEWPFFPHHVEKMFKQYEIAEDFRNIVVKEYWINTRKILKIVERPIEGLTPNMPRKLNLLTLGLDIKFRKIGTLEKLKEF</sequence>
<name>A0AAV4QMF4_9ARAC</name>
<evidence type="ECO:0000313" key="2">
    <source>
        <dbReference type="Proteomes" id="UP001054837"/>
    </source>
</evidence>
<gene>
    <name evidence="1" type="ORF">CDAR_605961</name>
</gene>
<keyword evidence="2" id="KW-1185">Reference proteome</keyword>
<protein>
    <submittedName>
        <fullName evidence="1">Uncharacterized protein</fullName>
    </submittedName>
</protein>
<proteinExistence type="predicted"/>
<organism evidence="1 2">
    <name type="scientific">Caerostris darwini</name>
    <dbReference type="NCBI Taxonomy" id="1538125"/>
    <lineage>
        <taxon>Eukaryota</taxon>
        <taxon>Metazoa</taxon>
        <taxon>Ecdysozoa</taxon>
        <taxon>Arthropoda</taxon>
        <taxon>Chelicerata</taxon>
        <taxon>Arachnida</taxon>
        <taxon>Araneae</taxon>
        <taxon>Araneomorphae</taxon>
        <taxon>Entelegynae</taxon>
        <taxon>Araneoidea</taxon>
        <taxon>Araneidae</taxon>
        <taxon>Caerostris</taxon>
    </lineage>
</organism>
<dbReference type="EMBL" id="BPLQ01004635">
    <property type="protein sequence ID" value="GIY09444.1"/>
    <property type="molecule type" value="Genomic_DNA"/>
</dbReference>
<comment type="caution">
    <text evidence="1">The sequence shown here is derived from an EMBL/GenBank/DDBJ whole genome shotgun (WGS) entry which is preliminary data.</text>
</comment>
<accession>A0AAV4QMF4</accession>
<dbReference type="Proteomes" id="UP001054837">
    <property type="component" value="Unassembled WGS sequence"/>
</dbReference>
<evidence type="ECO:0000313" key="1">
    <source>
        <dbReference type="EMBL" id="GIY09444.1"/>
    </source>
</evidence>
<dbReference type="AlphaFoldDB" id="A0AAV4QMF4"/>
<reference evidence="1 2" key="1">
    <citation type="submission" date="2021-06" db="EMBL/GenBank/DDBJ databases">
        <title>Caerostris darwini draft genome.</title>
        <authorList>
            <person name="Kono N."/>
            <person name="Arakawa K."/>
        </authorList>
    </citation>
    <scope>NUCLEOTIDE SEQUENCE [LARGE SCALE GENOMIC DNA]</scope>
</reference>